<proteinExistence type="predicted"/>
<evidence type="ECO:0000313" key="3">
    <source>
        <dbReference type="Proteomes" id="UP001501444"/>
    </source>
</evidence>
<evidence type="ECO:0000259" key="1">
    <source>
        <dbReference type="Pfam" id="PF08818"/>
    </source>
</evidence>
<reference evidence="2 3" key="1">
    <citation type="journal article" date="2019" name="Int. J. Syst. Evol. Microbiol.">
        <title>The Global Catalogue of Microorganisms (GCM) 10K type strain sequencing project: providing services to taxonomists for standard genome sequencing and annotation.</title>
        <authorList>
            <consortium name="The Broad Institute Genomics Platform"/>
            <consortium name="The Broad Institute Genome Sequencing Center for Infectious Disease"/>
            <person name="Wu L."/>
            <person name="Ma J."/>
        </authorList>
    </citation>
    <scope>NUCLEOTIDE SEQUENCE [LARGE SCALE GENOMIC DNA]</scope>
    <source>
        <strain evidence="2 3">JCM 3272</strain>
    </source>
</reference>
<protein>
    <recommendedName>
        <fullName evidence="1">YdhG-like domain-containing protein</fullName>
    </recommendedName>
</protein>
<dbReference type="Gene3D" id="3.90.1150.200">
    <property type="match status" value="1"/>
</dbReference>
<evidence type="ECO:0000313" key="2">
    <source>
        <dbReference type="EMBL" id="GAA2332659.1"/>
    </source>
</evidence>
<feature type="domain" description="YdhG-like" evidence="1">
    <location>
        <begin position="18"/>
        <end position="108"/>
    </location>
</feature>
<dbReference type="SUPFAM" id="SSF159888">
    <property type="entry name" value="YdhG-like"/>
    <property type="match status" value="1"/>
</dbReference>
<name>A0ABN3FL60_9ACTN</name>
<accession>A0ABN3FL60</accession>
<keyword evidence="3" id="KW-1185">Reference proteome</keyword>
<dbReference type="EMBL" id="BAAARV010000007">
    <property type="protein sequence ID" value="GAA2332659.1"/>
    <property type="molecule type" value="Genomic_DNA"/>
</dbReference>
<comment type="caution">
    <text evidence="2">The sequence shown here is derived from an EMBL/GenBank/DDBJ whole genome shotgun (WGS) entry which is preliminary data.</text>
</comment>
<organism evidence="2 3">
    <name type="scientific">Dactylosporangium salmoneum</name>
    <dbReference type="NCBI Taxonomy" id="53361"/>
    <lineage>
        <taxon>Bacteria</taxon>
        <taxon>Bacillati</taxon>
        <taxon>Actinomycetota</taxon>
        <taxon>Actinomycetes</taxon>
        <taxon>Micromonosporales</taxon>
        <taxon>Micromonosporaceae</taxon>
        <taxon>Dactylosporangium</taxon>
    </lineage>
</organism>
<dbReference type="RefSeq" id="WP_344611192.1">
    <property type="nucleotide sequence ID" value="NZ_BAAARV010000007.1"/>
</dbReference>
<dbReference type="Pfam" id="PF08818">
    <property type="entry name" value="DUF1801"/>
    <property type="match status" value="1"/>
</dbReference>
<dbReference type="InterPro" id="IPR014922">
    <property type="entry name" value="YdhG-like"/>
</dbReference>
<dbReference type="Proteomes" id="UP001501444">
    <property type="component" value="Unassembled WGS sequence"/>
</dbReference>
<sequence length="113" mass="12556">MNDDVTTYINRGLPWQLEVCEKLRQLVHRTVPDVEERLEYGKPHFASDGRHVAAIHVARGKISFLIFNASGIDPVKGVLRSLGNGDRKTADISEGQAVDYELLADVLARTSAR</sequence>
<gene>
    <name evidence="2" type="ORF">GCM10010170_011730</name>
</gene>